<dbReference type="InterPro" id="IPR011256">
    <property type="entry name" value="Reg_factor_effector_dom_sf"/>
</dbReference>
<dbReference type="HOGENOM" id="CLU_106591_1_0_4"/>
<dbReference type="SUPFAM" id="SSF55136">
    <property type="entry name" value="Probable bacterial effector-binding domain"/>
    <property type="match status" value="1"/>
</dbReference>
<dbReference type="InterPro" id="IPR010499">
    <property type="entry name" value="AraC_E-bd"/>
</dbReference>
<dbReference type="OrthoDB" id="3173400at2"/>
<evidence type="ECO:0000313" key="2">
    <source>
        <dbReference type="EMBL" id="ABM58192.1"/>
    </source>
</evidence>
<dbReference type="Proteomes" id="UP000000374">
    <property type="component" value="Chromosome"/>
</dbReference>
<gene>
    <name evidence="2" type="ordered locus">Veis_2446</name>
</gene>
<sequence>MEYEIVDYDGMTIVGISSRVDNSDAGFKKIELLWKEFFKRDIKRKLGLEVDSEICEAYLDYESDANGPYTIVLGAVMLHPYVPPMNEELVMHHIEKGRYAKFHTADPNGIRDIWKHVWGRTDLNRRYACDFELISPQGADVYVSVK</sequence>
<dbReference type="InterPro" id="IPR053182">
    <property type="entry name" value="YobU-like_regulator"/>
</dbReference>
<dbReference type="PANTHER" id="PTHR36444:SF2">
    <property type="entry name" value="TRANSCRIPTIONAL REGULATOR PROTEIN YOBU-RELATED"/>
    <property type="match status" value="1"/>
</dbReference>
<evidence type="ECO:0000259" key="1">
    <source>
        <dbReference type="SMART" id="SM00871"/>
    </source>
</evidence>
<dbReference type="eggNOG" id="COG3708">
    <property type="taxonomic scope" value="Bacteria"/>
</dbReference>
<dbReference type="Gene3D" id="3.20.80.10">
    <property type="entry name" value="Regulatory factor, effector binding domain"/>
    <property type="match status" value="1"/>
</dbReference>
<accession>A1WKN5</accession>
<dbReference type="STRING" id="391735.Veis_2446"/>
<dbReference type="PANTHER" id="PTHR36444">
    <property type="entry name" value="TRANSCRIPTIONAL REGULATOR PROTEIN YOBU-RELATED"/>
    <property type="match status" value="1"/>
</dbReference>
<dbReference type="KEGG" id="vei:Veis_2446"/>
<dbReference type="EMBL" id="CP000542">
    <property type="protein sequence ID" value="ABM58192.1"/>
    <property type="molecule type" value="Genomic_DNA"/>
</dbReference>
<dbReference type="GeneID" id="76463426"/>
<proteinExistence type="predicted"/>
<keyword evidence="3" id="KW-1185">Reference proteome</keyword>
<dbReference type="Pfam" id="PF14526">
    <property type="entry name" value="Cass2"/>
    <property type="match status" value="1"/>
</dbReference>
<reference evidence="3" key="1">
    <citation type="submission" date="2006-12" db="EMBL/GenBank/DDBJ databases">
        <title>Complete sequence of chromosome 1 of Verminephrobacter eiseniae EF01-2.</title>
        <authorList>
            <person name="Copeland A."/>
            <person name="Lucas S."/>
            <person name="Lapidus A."/>
            <person name="Barry K."/>
            <person name="Detter J.C."/>
            <person name="Glavina del Rio T."/>
            <person name="Dalin E."/>
            <person name="Tice H."/>
            <person name="Pitluck S."/>
            <person name="Chertkov O."/>
            <person name="Brettin T."/>
            <person name="Bruce D."/>
            <person name="Han C."/>
            <person name="Tapia R."/>
            <person name="Gilna P."/>
            <person name="Schmutz J."/>
            <person name="Larimer F."/>
            <person name="Land M."/>
            <person name="Hauser L."/>
            <person name="Kyrpides N."/>
            <person name="Kim E."/>
            <person name="Stahl D."/>
            <person name="Richardson P."/>
        </authorList>
    </citation>
    <scope>NUCLEOTIDE SEQUENCE [LARGE SCALE GENOMIC DNA]</scope>
    <source>
        <strain evidence="3">EF01-2</strain>
    </source>
</reference>
<organism evidence="2 3">
    <name type="scientific">Verminephrobacter eiseniae (strain EF01-2)</name>
    <dbReference type="NCBI Taxonomy" id="391735"/>
    <lineage>
        <taxon>Bacteria</taxon>
        <taxon>Pseudomonadati</taxon>
        <taxon>Pseudomonadota</taxon>
        <taxon>Betaproteobacteria</taxon>
        <taxon>Burkholderiales</taxon>
        <taxon>Comamonadaceae</taxon>
        <taxon>Verminephrobacter</taxon>
    </lineage>
</organism>
<dbReference type="AlphaFoldDB" id="A1WKN5"/>
<name>A1WKN5_VEREI</name>
<protein>
    <submittedName>
        <fullName evidence="2">Transcriptional regulator, AraC family</fullName>
    </submittedName>
</protein>
<feature type="domain" description="AraC effector-binding" evidence="1">
    <location>
        <begin position="1"/>
        <end position="146"/>
    </location>
</feature>
<evidence type="ECO:0000313" key="3">
    <source>
        <dbReference type="Proteomes" id="UP000000374"/>
    </source>
</evidence>
<dbReference type="RefSeq" id="WP_011810195.1">
    <property type="nucleotide sequence ID" value="NC_008786.1"/>
</dbReference>
<dbReference type="InterPro" id="IPR029441">
    <property type="entry name" value="Cass2"/>
</dbReference>
<dbReference type="SMART" id="SM00871">
    <property type="entry name" value="AraC_E_bind"/>
    <property type="match status" value="1"/>
</dbReference>